<proteinExistence type="predicted"/>
<accession>A0A5E4Q3I2</accession>
<gene>
    <name evidence="1" type="ORF">LSINAPIS_LOCUS5171</name>
</gene>
<organism evidence="1 2">
    <name type="scientific">Leptidea sinapis</name>
    <dbReference type="NCBI Taxonomy" id="189913"/>
    <lineage>
        <taxon>Eukaryota</taxon>
        <taxon>Metazoa</taxon>
        <taxon>Ecdysozoa</taxon>
        <taxon>Arthropoda</taxon>
        <taxon>Hexapoda</taxon>
        <taxon>Insecta</taxon>
        <taxon>Pterygota</taxon>
        <taxon>Neoptera</taxon>
        <taxon>Endopterygota</taxon>
        <taxon>Lepidoptera</taxon>
        <taxon>Glossata</taxon>
        <taxon>Ditrysia</taxon>
        <taxon>Papilionoidea</taxon>
        <taxon>Pieridae</taxon>
        <taxon>Dismorphiinae</taxon>
        <taxon>Leptidea</taxon>
    </lineage>
</organism>
<dbReference type="EMBL" id="FZQP02001437">
    <property type="protein sequence ID" value="VVC92817.1"/>
    <property type="molecule type" value="Genomic_DNA"/>
</dbReference>
<dbReference type="AlphaFoldDB" id="A0A5E4Q3I2"/>
<protein>
    <submittedName>
        <fullName evidence="1">Uncharacterized protein</fullName>
    </submittedName>
</protein>
<dbReference type="Proteomes" id="UP000324832">
    <property type="component" value="Unassembled WGS sequence"/>
</dbReference>
<name>A0A5E4Q3I2_9NEOP</name>
<evidence type="ECO:0000313" key="2">
    <source>
        <dbReference type="Proteomes" id="UP000324832"/>
    </source>
</evidence>
<keyword evidence="2" id="KW-1185">Reference proteome</keyword>
<reference evidence="1 2" key="1">
    <citation type="submission" date="2017-07" db="EMBL/GenBank/DDBJ databases">
        <authorList>
            <person name="Talla V."/>
            <person name="Backstrom N."/>
        </authorList>
    </citation>
    <scope>NUCLEOTIDE SEQUENCE [LARGE SCALE GENOMIC DNA]</scope>
</reference>
<evidence type="ECO:0000313" key="1">
    <source>
        <dbReference type="EMBL" id="VVC92817.1"/>
    </source>
</evidence>
<sequence>MKNEELSAIEVYDLTRPTLKLCVSCGIPALGTGLHLEHAARPGTMQPALIPAEYLLTRCKYQSTLLVL</sequence>